<evidence type="ECO:0000313" key="1">
    <source>
        <dbReference type="EMBL" id="JAG34892.1"/>
    </source>
</evidence>
<gene>
    <name evidence="1" type="ORF">CM83_838</name>
</gene>
<dbReference type="Gene3D" id="2.40.70.10">
    <property type="entry name" value="Acid Proteases"/>
    <property type="match status" value="1"/>
</dbReference>
<reference evidence="1" key="2">
    <citation type="submission" date="2014-07" db="EMBL/GenBank/DDBJ databases">
        <authorList>
            <person name="Hull J."/>
        </authorList>
    </citation>
    <scope>NUCLEOTIDE SEQUENCE</scope>
</reference>
<dbReference type="InterPro" id="IPR021109">
    <property type="entry name" value="Peptidase_aspartic_dom_sf"/>
</dbReference>
<dbReference type="SUPFAM" id="SSF56672">
    <property type="entry name" value="DNA/RNA polymerases"/>
    <property type="match status" value="1"/>
</dbReference>
<proteinExistence type="predicted"/>
<name>A0A0A9YPC0_LYGHE</name>
<protein>
    <submittedName>
        <fullName evidence="1">Uncharacterized protein</fullName>
    </submittedName>
</protein>
<organism evidence="1">
    <name type="scientific">Lygus hesperus</name>
    <name type="common">Western plant bug</name>
    <dbReference type="NCBI Taxonomy" id="30085"/>
    <lineage>
        <taxon>Eukaryota</taxon>
        <taxon>Metazoa</taxon>
        <taxon>Ecdysozoa</taxon>
        <taxon>Arthropoda</taxon>
        <taxon>Hexapoda</taxon>
        <taxon>Insecta</taxon>
        <taxon>Pterygota</taxon>
        <taxon>Neoptera</taxon>
        <taxon>Paraneoptera</taxon>
        <taxon>Hemiptera</taxon>
        <taxon>Heteroptera</taxon>
        <taxon>Panheteroptera</taxon>
        <taxon>Cimicomorpha</taxon>
        <taxon>Miridae</taxon>
        <taxon>Mirini</taxon>
        <taxon>Lygus</taxon>
    </lineage>
</organism>
<reference evidence="1" key="1">
    <citation type="journal article" date="2014" name="PLoS ONE">
        <title>Transcriptome-Based Identification of ABC Transporters in the Western Tarnished Plant Bug Lygus hesperus.</title>
        <authorList>
            <person name="Hull J.J."/>
            <person name="Chaney K."/>
            <person name="Geib S.M."/>
            <person name="Fabrick J.A."/>
            <person name="Brent C.S."/>
            <person name="Walsh D."/>
            <person name="Lavine L.C."/>
        </authorList>
    </citation>
    <scope>NUCLEOTIDE SEQUENCE</scope>
</reference>
<dbReference type="Gene3D" id="3.10.10.10">
    <property type="entry name" value="HIV Type 1 Reverse Transcriptase, subunit A, domain 1"/>
    <property type="match status" value="1"/>
</dbReference>
<dbReference type="AlphaFoldDB" id="A0A0A9YPC0"/>
<feature type="non-terminal residue" evidence="1">
    <location>
        <position position="1"/>
    </location>
</feature>
<dbReference type="GO" id="GO:0071897">
    <property type="term" value="P:DNA biosynthetic process"/>
    <property type="evidence" value="ECO:0007669"/>
    <property type="project" value="UniProtKB-ARBA"/>
</dbReference>
<sequence length="229" mass="26095">LPQKWAKQFEAHMSRETVRIQGISGNEIKVYGSINTTIDIGFSRPMIARFFVAEIHIALLGIDFLIDNGLGLDFHAHTLFSSDLNERISTLPQFPNDDFSSLNDVTATLMETEITRLIAENQRMTPKNRRTIDADTPIAHRIITSGKPHLFRAHLIQGSKLAAAKLEVNQLINEGLLTYSKSEWANPLHWYTNPEGKFSITGDFRFLNQQTRNDLWEAPRLRSYSTNIE</sequence>
<dbReference type="InterPro" id="IPR043502">
    <property type="entry name" value="DNA/RNA_pol_sf"/>
</dbReference>
<dbReference type="EMBL" id="GBHO01008712">
    <property type="protein sequence ID" value="JAG34892.1"/>
    <property type="molecule type" value="Transcribed_RNA"/>
</dbReference>
<accession>A0A0A9YPC0</accession>
<feature type="non-terminal residue" evidence="1">
    <location>
        <position position="229"/>
    </location>
</feature>